<evidence type="ECO:0000256" key="1">
    <source>
        <dbReference type="SAM" id="MobiDB-lite"/>
    </source>
</evidence>
<feature type="region of interest" description="Disordered" evidence="1">
    <location>
        <begin position="1"/>
        <end position="39"/>
    </location>
</feature>
<keyword evidence="3" id="KW-1185">Reference proteome</keyword>
<dbReference type="AlphaFoldDB" id="A0A392MX10"/>
<name>A0A392MX10_9FABA</name>
<comment type="caution">
    <text evidence="2">The sequence shown here is derived from an EMBL/GenBank/DDBJ whole genome shotgun (WGS) entry which is preliminary data.</text>
</comment>
<proteinExistence type="predicted"/>
<dbReference type="Proteomes" id="UP000265520">
    <property type="component" value="Unassembled WGS sequence"/>
</dbReference>
<sequence>GLISDNPGNANQALATSETVNQHRAVDKPVNTSKDKSFQKAQEEVEQAFACTMEIIKEAAMQFRKTSDKIFEASEYADFQYELARTKVALFNEAQLTTHTYFELEEISDGDSTKWTKHQWVSNLTNLYKHIIA</sequence>
<dbReference type="EMBL" id="LXQA010020509">
    <property type="protein sequence ID" value="MCH91479.1"/>
    <property type="molecule type" value="Genomic_DNA"/>
</dbReference>
<evidence type="ECO:0000313" key="3">
    <source>
        <dbReference type="Proteomes" id="UP000265520"/>
    </source>
</evidence>
<evidence type="ECO:0000313" key="2">
    <source>
        <dbReference type="EMBL" id="MCH91479.1"/>
    </source>
</evidence>
<feature type="compositionally biased region" description="Polar residues" evidence="1">
    <location>
        <begin position="1"/>
        <end position="22"/>
    </location>
</feature>
<organism evidence="2 3">
    <name type="scientific">Trifolium medium</name>
    <dbReference type="NCBI Taxonomy" id="97028"/>
    <lineage>
        <taxon>Eukaryota</taxon>
        <taxon>Viridiplantae</taxon>
        <taxon>Streptophyta</taxon>
        <taxon>Embryophyta</taxon>
        <taxon>Tracheophyta</taxon>
        <taxon>Spermatophyta</taxon>
        <taxon>Magnoliopsida</taxon>
        <taxon>eudicotyledons</taxon>
        <taxon>Gunneridae</taxon>
        <taxon>Pentapetalae</taxon>
        <taxon>rosids</taxon>
        <taxon>fabids</taxon>
        <taxon>Fabales</taxon>
        <taxon>Fabaceae</taxon>
        <taxon>Papilionoideae</taxon>
        <taxon>50 kb inversion clade</taxon>
        <taxon>NPAAA clade</taxon>
        <taxon>Hologalegina</taxon>
        <taxon>IRL clade</taxon>
        <taxon>Trifolieae</taxon>
        <taxon>Trifolium</taxon>
    </lineage>
</organism>
<accession>A0A392MX10</accession>
<protein>
    <submittedName>
        <fullName evidence="2">Uncharacterized protein</fullName>
    </submittedName>
</protein>
<reference evidence="2 3" key="1">
    <citation type="journal article" date="2018" name="Front. Plant Sci.">
        <title>Red Clover (Trifolium pratense) and Zigzag Clover (T. medium) - A Picture of Genomic Similarities and Differences.</title>
        <authorList>
            <person name="Dluhosova J."/>
            <person name="Istvanek J."/>
            <person name="Nedelnik J."/>
            <person name="Repkova J."/>
        </authorList>
    </citation>
    <scope>NUCLEOTIDE SEQUENCE [LARGE SCALE GENOMIC DNA]</scope>
    <source>
        <strain evidence="3">cv. 10/8</strain>
        <tissue evidence="2">Leaf</tissue>
    </source>
</reference>
<feature type="non-terminal residue" evidence="2">
    <location>
        <position position="1"/>
    </location>
</feature>